<dbReference type="RefSeq" id="WP_126420093.1">
    <property type="nucleotide sequence ID" value="NZ_AP018827.1"/>
</dbReference>
<dbReference type="AlphaFoldDB" id="A0A3G9G265"/>
<dbReference type="Proteomes" id="UP000278756">
    <property type="component" value="Chromosome 1"/>
</dbReference>
<organism evidence="1 2">
    <name type="scientific">Asticcacaulis excentricus</name>
    <dbReference type="NCBI Taxonomy" id="78587"/>
    <lineage>
        <taxon>Bacteria</taxon>
        <taxon>Pseudomonadati</taxon>
        <taxon>Pseudomonadota</taxon>
        <taxon>Alphaproteobacteria</taxon>
        <taxon>Caulobacterales</taxon>
        <taxon>Caulobacteraceae</taxon>
        <taxon>Asticcacaulis</taxon>
    </lineage>
</organism>
<proteinExistence type="predicted"/>
<dbReference type="EMBL" id="AP018827">
    <property type="protein sequence ID" value="BBF79935.1"/>
    <property type="molecule type" value="Genomic_DNA"/>
</dbReference>
<evidence type="ECO:0000313" key="1">
    <source>
        <dbReference type="EMBL" id="BBF79935.1"/>
    </source>
</evidence>
<dbReference type="OrthoDB" id="8452813at2"/>
<gene>
    <name evidence="1" type="ORF">EM6_0512</name>
</gene>
<evidence type="ECO:0000313" key="2">
    <source>
        <dbReference type="Proteomes" id="UP000278756"/>
    </source>
</evidence>
<protein>
    <submittedName>
        <fullName evidence="1">Uncharacterized protein</fullName>
    </submittedName>
</protein>
<accession>A0A3G9G265</accession>
<reference evidence="2" key="1">
    <citation type="journal article" date="2017" name="Biotechnol. Biofuels">
        <title>Evaluation of environmental bacterial communities as a factor affecting the growth of duckweed Lemna minor.</title>
        <authorList>
            <person name="Ishizawa H."/>
            <person name="Kuroda M."/>
            <person name="Morikawa M."/>
            <person name="Ike M."/>
        </authorList>
    </citation>
    <scope>NUCLEOTIDE SEQUENCE [LARGE SCALE GENOMIC DNA]</scope>
    <source>
        <strain evidence="2">M6</strain>
    </source>
</reference>
<sequence length="245" mass="28294">MSEKADFNAIPAEILTDIRKRAKLLWPDDREWQEDFITLEANSYAAFQEMDFSNAALVKDDIVTQAMEYFESWEERASHVESEIDAYAQIATTAPDDIPPDVISKMKQDIATEDDWFAMQLDSLRRAIDGYRYVRDTREKVGPIRELLVRMEGIIGKECYNGNIQNYSSWGEWDGEGRSFRYPVTFIRKGVAEKCHTGFAALTHEELITGYYKFGANELSIYRALMQVIEMLESEYGFVRPDSRG</sequence>
<reference evidence="2" key="2">
    <citation type="journal article" date="2017" name="Plant Physiol. Biochem.">
        <title>Differential oxidative and antioxidative response of duckweed Lemna minor toward plant growth promoting/inhibiting bacteria.</title>
        <authorList>
            <person name="Ishizawa H."/>
            <person name="Kuroda M."/>
            <person name="Morikawa M."/>
            <person name="Ike M."/>
        </authorList>
    </citation>
    <scope>NUCLEOTIDE SEQUENCE [LARGE SCALE GENOMIC DNA]</scope>
    <source>
        <strain evidence="2">M6</strain>
    </source>
</reference>
<name>A0A3G9G265_9CAUL</name>